<gene>
    <name evidence="9" type="ORF">SAMN04487931_101332</name>
</gene>
<feature type="chain" id="PRO_5011598397" evidence="8">
    <location>
        <begin position="26"/>
        <end position="441"/>
    </location>
</feature>
<evidence type="ECO:0000256" key="7">
    <source>
        <dbReference type="ARBA" id="ARBA00023237"/>
    </source>
</evidence>
<dbReference type="GO" id="GO:0015562">
    <property type="term" value="F:efflux transmembrane transporter activity"/>
    <property type="evidence" value="ECO:0007669"/>
    <property type="project" value="InterPro"/>
</dbReference>
<dbReference type="RefSeq" id="WP_092229791.1">
    <property type="nucleotide sequence ID" value="NZ_FNLL01000001.1"/>
</dbReference>
<evidence type="ECO:0000313" key="9">
    <source>
        <dbReference type="EMBL" id="SDT84633.1"/>
    </source>
</evidence>
<reference evidence="10" key="1">
    <citation type="submission" date="2016-10" db="EMBL/GenBank/DDBJ databases">
        <authorList>
            <person name="Varghese N."/>
            <person name="Submissions S."/>
        </authorList>
    </citation>
    <scope>NUCLEOTIDE SEQUENCE [LARGE SCALE GENOMIC DNA]</scope>
    <source>
        <strain evidence="10">DSM 3384</strain>
    </source>
</reference>
<dbReference type="Pfam" id="PF02321">
    <property type="entry name" value="OEP"/>
    <property type="match status" value="2"/>
</dbReference>
<dbReference type="Proteomes" id="UP000199608">
    <property type="component" value="Unassembled WGS sequence"/>
</dbReference>
<keyword evidence="8" id="KW-0732">Signal</keyword>
<dbReference type="EMBL" id="FNLL01000001">
    <property type="protein sequence ID" value="SDT84633.1"/>
    <property type="molecule type" value="Genomic_DNA"/>
</dbReference>
<name>A0A1H2DNX9_9BACT</name>
<evidence type="ECO:0000256" key="4">
    <source>
        <dbReference type="ARBA" id="ARBA00022452"/>
    </source>
</evidence>
<evidence type="ECO:0000256" key="8">
    <source>
        <dbReference type="SAM" id="SignalP"/>
    </source>
</evidence>
<dbReference type="GO" id="GO:1990281">
    <property type="term" value="C:efflux pump complex"/>
    <property type="evidence" value="ECO:0007669"/>
    <property type="project" value="TreeGrafter"/>
</dbReference>
<keyword evidence="5" id="KW-0812">Transmembrane</keyword>
<dbReference type="PANTHER" id="PTHR30026">
    <property type="entry name" value="OUTER MEMBRANE PROTEIN TOLC"/>
    <property type="match status" value="1"/>
</dbReference>
<keyword evidence="3" id="KW-0813">Transport</keyword>
<protein>
    <submittedName>
        <fullName evidence="9">Outer membrane protein TolC</fullName>
    </submittedName>
</protein>
<proteinExistence type="inferred from homology"/>
<dbReference type="PANTHER" id="PTHR30026:SF20">
    <property type="entry name" value="OUTER MEMBRANE PROTEIN TOLC"/>
    <property type="match status" value="1"/>
</dbReference>
<keyword evidence="4" id="KW-1134">Transmembrane beta strand</keyword>
<keyword evidence="6" id="KW-0472">Membrane</keyword>
<accession>A0A1H2DNX9</accession>
<evidence type="ECO:0000256" key="5">
    <source>
        <dbReference type="ARBA" id="ARBA00022692"/>
    </source>
</evidence>
<dbReference type="GO" id="GO:0009279">
    <property type="term" value="C:cell outer membrane"/>
    <property type="evidence" value="ECO:0007669"/>
    <property type="project" value="UniProtKB-SubCell"/>
</dbReference>
<dbReference type="SUPFAM" id="SSF56954">
    <property type="entry name" value="Outer membrane efflux proteins (OEP)"/>
    <property type="match status" value="1"/>
</dbReference>
<dbReference type="InterPro" id="IPR003423">
    <property type="entry name" value="OMP_efflux"/>
</dbReference>
<keyword evidence="10" id="KW-1185">Reference proteome</keyword>
<comment type="subcellular location">
    <subcellularLocation>
        <location evidence="1">Cell outer membrane</location>
    </subcellularLocation>
</comment>
<evidence type="ECO:0000313" key="10">
    <source>
        <dbReference type="Proteomes" id="UP000199608"/>
    </source>
</evidence>
<comment type="similarity">
    <text evidence="2">Belongs to the outer membrane factor (OMF) (TC 1.B.17) family.</text>
</comment>
<evidence type="ECO:0000256" key="6">
    <source>
        <dbReference type="ARBA" id="ARBA00023136"/>
    </source>
</evidence>
<dbReference type="InterPro" id="IPR051906">
    <property type="entry name" value="TolC-like"/>
</dbReference>
<dbReference type="AlphaFoldDB" id="A0A1H2DNX9"/>
<feature type="signal peptide" evidence="8">
    <location>
        <begin position="1"/>
        <end position="25"/>
    </location>
</feature>
<dbReference type="Gene3D" id="1.20.1600.10">
    <property type="entry name" value="Outer membrane efflux proteins (OEP)"/>
    <property type="match status" value="1"/>
</dbReference>
<evidence type="ECO:0000256" key="2">
    <source>
        <dbReference type="ARBA" id="ARBA00007613"/>
    </source>
</evidence>
<dbReference type="GO" id="GO:0015288">
    <property type="term" value="F:porin activity"/>
    <property type="evidence" value="ECO:0007669"/>
    <property type="project" value="TreeGrafter"/>
</dbReference>
<evidence type="ECO:0000256" key="3">
    <source>
        <dbReference type="ARBA" id="ARBA00022448"/>
    </source>
</evidence>
<organism evidence="9 10">
    <name type="scientific">Desulfobacula phenolica</name>
    <dbReference type="NCBI Taxonomy" id="90732"/>
    <lineage>
        <taxon>Bacteria</taxon>
        <taxon>Pseudomonadati</taxon>
        <taxon>Thermodesulfobacteriota</taxon>
        <taxon>Desulfobacteria</taxon>
        <taxon>Desulfobacterales</taxon>
        <taxon>Desulfobacteraceae</taxon>
        <taxon>Desulfobacula</taxon>
    </lineage>
</organism>
<sequence length="441" mass="49743">MKHPIFYTAFILIFTLTLLNGTAFAGQTMTLEQCLETGIKNNPSLKASGLGVAAAGHDIKVARADFLPFVSSGYSYSMLGSISSKGPTETDYLDQESRTFNIKMTQILYAGSRVVNAYGKAKILEQATRAQMDLEKLELIYNIEITFYRVMKARQDVITVTESVNRLSESIKSAKAFFEKELVPYVDVLQARVDLADAKEQLGIAKNNLNRERVALFALMDLPLDPDMEFSGGQYNTVTDDPSFESCLQQAFENRPDIKSLEYQLDAANKDAGIAMGKYLPMVRFDIGYYDQDRDYDKPGTSTSGDYDRDQRNRYWSTGIYATWDMFDGGRSWYEKEKYNAQARKIKSLIKEAENMISTGIHKALYSMSEAQQRILTSGEALIAAKEYYEMEEKRLNAGLSTVPSLLDAQYRLIRAQGNQTRAVLDYQLAKSELKLMTAEK</sequence>
<evidence type="ECO:0000256" key="1">
    <source>
        <dbReference type="ARBA" id="ARBA00004442"/>
    </source>
</evidence>
<keyword evidence="7" id="KW-0998">Cell outer membrane</keyword>